<dbReference type="InterPro" id="IPR028082">
    <property type="entry name" value="Peripla_BP_I"/>
</dbReference>
<dbReference type="Gene3D" id="3.40.50.2300">
    <property type="match status" value="2"/>
</dbReference>
<dbReference type="GO" id="GO:0000976">
    <property type="term" value="F:transcription cis-regulatory region binding"/>
    <property type="evidence" value="ECO:0007669"/>
    <property type="project" value="TreeGrafter"/>
</dbReference>
<proteinExistence type="predicted"/>
<dbReference type="SUPFAM" id="SSF53822">
    <property type="entry name" value="Periplasmic binding protein-like I"/>
    <property type="match status" value="1"/>
</dbReference>
<gene>
    <name evidence="5" type="ORF">CCAX7_41330</name>
</gene>
<name>A0A9N7L5P9_9BACT</name>
<dbReference type="PROSITE" id="PS50949">
    <property type="entry name" value="HTH_GNTR"/>
    <property type="match status" value="1"/>
</dbReference>
<evidence type="ECO:0000256" key="2">
    <source>
        <dbReference type="ARBA" id="ARBA00023125"/>
    </source>
</evidence>
<dbReference type="PANTHER" id="PTHR30146:SF109">
    <property type="entry name" value="HTH-TYPE TRANSCRIPTIONAL REGULATOR GALS"/>
    <property type="match status" value="1"/>
</dbReference>
<feature type="domain" description="HTH gntR-type" evidence="4">
    <location>
        <begin position="23"/>
        <end position="91"/>
    </location>
</feature>
<dbReference type="AlphaFoldDB" id="A0A9N7L5P9"/>
<dbReference type="SMART" id="SM00345">
    <property type="entry name" value="HTH_GNTR"/>
    <property type="match status" value="1"/>
</dbReference>
<accession>A0A9N7L5P9</accession>
<dbReference type="Pfam" id="PF00392">
    <property type="entry name" value="GntR"/>
    <property type="match status" value="1"/>
</dbReference>
<dbReference type="Pfam" id="PF13377">
    <property type="entry name" value="Peripla_BP_3"/>
    <property type="match status" value="1"/>
</dbReference>
<evidence type="ECO:0000256" key="3">
    <source>
        <dbReference type="ARBA" id="ARBA00023163"/>
    </source>
</evidence>
<organism evidence="5 6">
    <name type="scientific">Capsulimonas corticalis</name>
    <dbReference type="NCBI Taxonomy" id="2219043"/>
    <lineage>
        <taxon>Bacteria</taxon>
        <taxon>Bacillati</taxon>
        <taxon>Armatimonadota</taxon>
        <taxon>Armatimonadia</taxon>
        <taxon>Capsulimonadales</taxon>
        <taxon>Capsulimonadaceae</taxon>
        <taxon>Capsulimonas</taxon>
    </lineage>
</organism>
<keyword evidence="1" id="KW-0805">Transcription regulation</keyword>
<dbReference type="KEGG" id="ccot:CCAX7_41330"/>
<dbReference type="Proteomes" id="UP000287394">
    <property type="component" value="Chromosome"/>
</dbReference>
<dbReference type="InterPro" id="IPR000524">
    <property type="entry name" value="Tscrpt_reg_HTH_GntR"/>
</dbReference>
<sequence>MKIYQHTFSDDRAKRIMRAKSQKPKYLDLVTRLRADVQNGRLKPGDRLPSFVELRNEHRVSRGTVEKVHALLEKDGLIVREQGRGVFVAPTLRTAANGIIGFAGGGFTERSSSLFWAHLLDGIQQEAAEQRLPLLLLTRSSDPSIWGKIDGLLMSVNEEETQEILGNMPAGLPCVSILHPVDEVSSVVVDDYQGTKDATDHLLALGHKRIGFLISGFDRLIDQRLSGYRDALQSAGIEPSLNGIRQMHLRIGRDSKTEFVEQGRRTMREWLGSNWGTLGYTALIAQNDNAAVGAIEALREAGLRVPEDVSVVGYDGNETYDYFTPRLTTVHVPIQEIGARATCALIEAIGDQGGKARTATVLARLRLGDSTGPAPARD</sequence>
<protein>
    <submittedName>
        <fullName evidence="5">LacI family transcriptional regulator</fullName>
    </submittedName>
</protein>
<dbReference type="CDD" id="cd06267">
    <property type="entry name" value="PBP1_LacI_sugar_binding-like"/>
    <property type="match status" value="1"/>
</dbReference>
<dbReference type="CDD" id="cd07377">
    <property type="entry name" value="WHTH_GntR"/>
    <property type="match status" value="1"/>
</dbReference>
<dbReference type="SUPFAM" id="SSF46785">
    <property type="entry name" value="Winged helix' DNA-binding domain"/>
    <property type="match status" value="1"/>
</dbReference>
<keyword evidence="3" id="KW-0804">Transcription</keyword>
<dbReference type="PANTHER" id="PTHR30146">
    <property type="entry name" value="LACI-RELATED TRANSCRIPTIONAL REPRESSOR"/>
    <property type="match status" value="1"/>
</dbReference>
<dbReference type="InterPro" id="IPR036390">
    <property type="entry name" value="WH_DNA-bd_sf"/>
</dbReference>
<dbReference type="Gene3D" id="1.10.10.10">
    <property type="entry name" value="Winged helix-like DNA-binding domain superfamily/Winged helix DNA-binding domain"/>
    <property type="match status" value="1"/>
</dbReference>
<reference evidence="5 6" key="1">
    <citation type="journal article" date="2019" name="Int. J. Syst. Evol. Microbiol.">
        <title>Capsulimonas corticalis gen. nov., sp. nov., an aerobic capsulated bacterium, of a novel bacterial order, Capsulimonadales ord. nov., of the class Armatimonadia of the phylum Armatimonadetes.</title>
        <authorList>
            <person name="Li J."/>
            <person name="Kudo C."/>
            <person name="Tonouchi A."/>
        </authorList>
    </citation>
    <scope>NUCLEOTIDE SEQUENCE [LARGE SCALE GENOMIC DNA]</scope>
    <source>
        <strain evidence="5 6">AX-7</strain>
    </source>
</reference>
<evidence type="ECO:0000313" key="5">
    <source>
        <dbReference type="EMBL" id="BDI32082.1"/>
    </source>
</evidence>
<dbReference type="GO" id="GO:0003700">
    <property type="term" value="F:DNA-binding transcription factor activity"/>
    <property type="evidence" value="ECO:0007669"/>
    <property type="project" value="InterPro"/>
</dbReference>
<evidence type="ECO:0000256" key="1">
    <source>
        <dbReference type="ARBA" id="ARBA00023015"/>
    </source>
</evidence>
<keyword evidence="2" id="KW-0238">DNA-binding</keyword>
<evidence type="ECO:0000259" key="4">
    <source>
        <dbReference type="PROSITE" id="PS50949"/>
    </source>
</evidence>
<dbReference type="InterPro" id="IPR036388">
    <property type="entry name" value="WH-like_DNA-bd_sf"/>
</dbReference>
<dbReference type="EMBL" id="AP025739">
    <property type="protein sequence ID" value="BDI32082.1"/>
    <property type="molecule type" value="Genomic_DNA"/>
</dbReference>
<evidence type="ECO:0000313" key="6">
    <source>
        <dbReference type="Proteomes" id="UP000287394"/>
    </source>
</evidence>
<keyword evidence="6" id="KW-1185">Reference proteome</keyword>
<dbReference type="InterPro" id="IPR046335">
    <property type="entry name" value="LacI/GalR-like_sensor"/>
</dbReference>